<dbReference type="Proteomes" id="UP000004699">
    <property type="component" value="Unassembled WGS sequence"/>
</dbReference>
<reference evidence="12" key="1">
    <citation type="journal article" date="2013" name="BMC Microbiol.">
        <title>Taxonomy and evolution of bacteriochlorophyll a-containing members of the OM60/NOR5 clade of marine gammaproteobacteria: description of Luminiphilus syltensis gen. nov., sp. nov., reclassification of Haliea rubra as Pseudohaliea rubra gen. nov., comb. nov., and emendation of Chromatocurvus halotolerans.</title>
        <authorList>
            <person name="Spring S."/>
            <person name="Riedel T."/>
            <person name="Sproer C."/>
            <person name="Yan S."/>
            <person name="Harder J."/>
            <person name="Fuchs B.M."/>
        </authorList>
    </citation>
    <scope>NUCLEOTIDE SEQUENCE [LARGE SCALE GENOMIC DNA]</scope>
    <source>
        <strain evidence="12">NOR51-B</strain>
    </source>
</reference>
<name>B8KSM5_9GAMM</name>
<gene>
    <name evidence="11" type="ORF">NOR51B_378</name>
</gene>
<keyword evidence="6" id="KW-0411">Iron-sulfur</keyword>
<dbReference type="InterPro" id="IPR052371">
    <property type="entry name" value="BFD-associated_ferredoxin"/>
</dbReference>
<keyword evidence="5" id="KW-0408">Iron</keyword>
<keyword evidence="4" id="KW-0249">Electron transport</keyword>
<dbReference type="AlphaFoldDB" id="B8KSM5"/>
<evidence type="ECO:0000256" key="2">
    <source>
        <dbReference type="ARBA" id="ARBA00022714"/>
    </source>
</evidence>
<evidence type="ECO:0000256" key="5">
    <source>
        <dbReference type="ARBA" id="ARBA00023004"/>
    </source>
</evidence>
<dbReference type="Pfam" id="PF04324">
    <property type="entry name" value="Fer2_BFD"/>
    <property type="match status" value="1"/>
</dbReference>
<dbReference type="GO" id="GO:0046872">
    <property type="term" value="F:metal ion binding"/>
    <property type="evidence" value="ECO:0007669"/>
    <property type="project" value="UniProtKB-KW"/>
</dbReference>
<dbReference type="InterPro" id="IPR007419">
    <property type="entry name" value="BFD-like_2Fe2S-bd_dom"/>
</dbReference>
<dbReference type="InterPro" id="IPR041854">
    <property type="entry name" value="BFD-like_2Fe2S-bd_dom_sf"/>
</dbReference>
<proteinExistence type="inferred from homology"/>
<comment type="cofactor">
    <cofactor evidence="7">
        <name>[2Fe-2S] cluster</name>
        <dbReference type="ChEBI" id="CHEBI:190135"/>
    </cofactor>
</comment>
<dbReference type="RefSeq" id="WP_009019189.1">
    <property type="nucleotide sequence ID" value="NZ_DS999411.1"/>
</dbReference>
<sequence>MLTIILNRINFNRMYVCVCKKVSDRAIAKAVAGGARSFREVRDELGVSTQCGKCTSLAREVVSDCIEASEKSNNFYDAGGFATA</sequence>
<dbReference type="GO" id="GO:0051537">
    <property type="term" value="F:2 iron, 2 sulfur cluster binding"/>
    <property type="evidence" value="ECO:0007669"/>
    <property type="project" value="UniProtKB-KW"/>
</dbReference>
<evidence type="ECO:0000259" key="10">
    <source>
        <dbReference type="Pfam" id="PF04324"/>
    </source>
</evidence>
<evidence type="ECO:0000256" key="8">
    <source>
        <dbReference type="ARBA" id="ARBA00039386"/>
    </source>
</evidence>
<evidence type="ECO:0000256" key="9">
    <source>
        <dbReference type="ARBA" id="ARBA00046332"/>
    </source>
</evidence>
<dbReference type="eggNOG" id="COG2906">
    <property type="taxonomic scope" value="Bacteria"/>
</dbReference>
<dbReference type="PANTHER" id="PTHR37424">
    <property type="entry name" value="BACTERIOFERRITIN-ASSOCIATED FERREDOXIN"/>
    <property type="match status" value="1"/>
</dbReference>
<feature type="domain" description="BFD-like [2Fe-2S]-binding" evidence="10">
    <location>
        <begin position="15"/>
        <end position="62"/>
    </location>
</feature>
<evidence type="ECO:0000256" key="1">
    <source>
        <dbReference type="ARBA" id="ARBA00022448"/>
    </source>
</evidence>
<keyword evidence="12" id="KW-1185">Reference proteome</keyword>
<dbReference type="HOGENOM" id="CLU_159205_3_4_6"/>
<accession>B8KSM5</accession>
<dbReference type="Gene3D" id="1.10.10.1100">
    <property type="entry name" value="BFD-like [2Fe-2S]-binding domain"/>
    <property type="match status" value="1"/>
</dbReference>
<dbReference type="PANTHER" id="PTHR37424:SF1">
    <property type="entry name" value="BACTERIOFERRITIN-ASSOCIATED FERREDOXIN"/>
    <property type="match status" value="1"/>
</dbReference>
<evidence type="ECO:0000256" key="7">
    <source>
        <dbReference type="ARBA" id="ARBA00034078"/>
    </source>
</evidence>
<dbReference type="EMBL" id="DS999411">
    <property type="protein sequence ID" value="EED34441.1"/>
    <property type="molecule type" value="Genomic_DNA"/>
</dbReference>
<evidence type="ECO:0000313" key="11">
    <source>
        <dbReference type="EMBL" id="EED34441.1"/>
    </source>
</evidence>
<protein>
    <recommendedName>
        <fullName evidence="8">Bacterioferritin-associated ferredoxin</fullName>
    </recommendedName>
</protein>
<keyword evidence="1" id="KW-0813">Transport</keyword>
<evidence type="ECO:0000256" key="3">
    <source>
        <dbReference type="ARBA" id="ARBA00022723"/>
    </source>
</evidence>
<keyword evidence="3" id="KW-0479">Metal-binding</keyword>
<evidence type="ECO:0000256" key="6">
    <source>
        <dbReference type="ARBA" id="ARBA00023014"/>
    </source>
</evidence>
<comment type="similarity">
    <text evidence="9">Belongs to the Bfd family.</text>
</comment>
<dbReference type="STRING" id="565045.NOR51B_378"/>
<evidence type="ECO:0000313" key="12">
    <source>
        <dbReference type="Proteomes" id="UP000004699"/>
    </source>
</evidence>
<evidence type="ECO:0000256" key="4">
    <source>
        <dbReference type="ARBA" id="ARBA00022982"/>
    </source>
</evidence>
<organism evidence="11 12">
    <name type="scientific">Luminiphilus syltensis NOR5-1B</name>
    <dbReference type="NCBI Taxonomy" id="565045"/>
    <lineage>
        <taxon>Bacteria</taxon>
        <taxon>Pseudomonadati</taxon>
        <taxon>Pseudomonadota</taxon>
        <taxon>Gammaproteobacteria</taxon>
        <taxon>Cellvibrionales</taxon>
        <taxon>Halieaceae</taxon>
        <taxon>Luminiphilus</taxon>
    </lineage>
</organism>
<keyword evidence="2" id="KW-0001">2Fe-2S</keyword>